<feature type="domain" description="Putative restriction endonuclease" evidence="1">
    <location>
        <begin position="11"/>
        <end position="177"/>
    </location>
</feature>
<dbReference type="PANTHER" id="PTHR35400:SF1">
    <property type="entry name" value="SLR1083 PROTEIN"/>
    <property type="match status" value="1"/>
</dbReference>
<dbReference type="InterPro" id="IPR008538">
    <property type="entry name" value="Uma2"/>
</dbReference>
<dbReference type="Proteomes" id="UP000729701">
    <property type="component" value="Unassembled WGS sequence"/>
</dbReference>
<dbReference type="PANTHER" id="PTHR35400">
    <property type="entry name" value="SLR1083 PROTEIN"/>
    <property type="match status" value="1"/>
</dbReference>
<keyword evidence="2" id="KW-0255">Endonuclease</keyword>
<keyword evidence="2" id="KW-0378">Hydrolase</keyword>
<keyword evidence="2" id="KW-0540">Nuclease</keyword>
<dbReference type="EMBL" id="JAHHGZ010000024">
    <property type="protein sequence ID" value="MBW4669832.1"/>
    <property type="molecule type" value="Genomic_DNA"/>
</dbReference>
<evidence type="ECO:0000313" key="2">
    <source>
        <dbReference type="EMBL" id="MBW4669832.1"/>
    </source>
</evidence>
<dbReference type="GO" id="GO:0004519">
    <property type="term" value="F:endonuclease activity"/>
    <property type="evidence" value="ECO:0007669"/>
    <property type="project" value="UniProtKB-KW"/>
</dbReference>
<proteinExistence type="predicted"/>
<dbReference type="InterPro" id="IPR011335">
    <property type="entry name" value="Restrct_endonuc-II-like"/>
</dbReference>
<reference evidence="2" key="2">
    <citation type="journal article" date="2022" name="Microbiol. Resour. Announc.">
        <title>Metagenome Sequencing to Explore Phylogenomics of Terrestrial Cyanobacteria.</title>
        <authorList>
            <person name="Ward R.D."/>
            <person name="Stajich J.E."/>
            <person name="Johansen J.R."/>
            <person name="Huntemann M."/>
            <person name="Clum A."/>
            <person name="Foster B."/>
            <person name="Foster B."/>
            <person name="Roux S."/>
            <person name="Palaniappan K."/>
            <person name="Varghese N."/>
            <person name="Mukherjee S."/>
            <person name="Reddy T.B.K."/>
            <person name="Daum C."/>
            <person name="Copeland A."/>
            <person name="Chen I.A."/>
            <person name="Ivanova N.N."/>
            <person name="Kyrpides N.C."/>
            <person name="Shapiro N."/>
            <person name="Eloe-Fadrosh E.A."/>
            <person name="Pietrasiak N."/>
        </authorList>
    </citation>
    <scope>NUCLEOTIDE SEQUENCE</scope>
    <source>
        <strain evidence="2">GSE-NOS-MK-12-04C</strain>
    </source>
</reference>
<dbReference type="Pfam" id="PF05685">
    <property type="entry name" value="Uma2"/>
    <property type="match status" value="1"/>
</dbReference>
<dbReference type="SUPFAM" id="SSF52980">
    <property type="entry name" value="Restriction endonuclease-like"/>
    <property type="match status" value="1"/>
</dbReference>
<dbReference type="InterPro" id="IPR012296">
    <property type="entry name" value="Nuclease_put_TT1808"/>
</dbReference>
<name>A0A951QRU6_9CYAN</name>
<dbReference type="CDD" id="cd06260">
    <property type="entry name" value="DUF820-like"/>
    <property type="match status" value="1"/>
</dbReference>
<protein>
    <submittedName>
        <fullName evidence="2">Uma2 family endonuclease</fullName>
    </submittedName>
</protein>
<dbReference type="AlphaFoldDB" id="A0A951QRU6"/>
<comment type="caution">
    <text evidence="2">The sequence shown here is derived from an EMBL/GenBank/DDBJ whole genome shotgun (WGS) entry which is preliminary data.</text>
</comment>
<reference evidence="2" key="1">
    <citation type="submission" date="2021-05" db="EMBL/GenBank/DDBJ databases">
        <authorList>
            <person name="Pietrasiak N."/>
            <person name="Ward R."/>
            <person name="Stajich J.E."/>
            <person name="Kurbessoian T."/>
        </authorList>
    </citation>
    <scope>NUCLEOTIDE SEQUENCE</scope>
    <source>
        <strain evidence="2">GSE-NOS-MK-12-04C</strain>
    </source>
</reference>
<sequence length="183" mass="20726">MTLAIAKWTIDDYHHMIAVGLLNNRRVELLKGEIIEMSPEGEPHAYFSSVAGVYLIRLLGERAMVRSAKPITLPNDSEPEPDIAIVQELGREYLEHHPYPENIFWLIEYSNSSLEKDLETKTKVYAEAGIAEYWVVNLKRRQLVVFREPMQGEYASKSTLSGGTLYLLAFPDVAISVDSIITT</sequence>
<evidence type="ECO:0000259" key="1">
    <source>
        <dbReference type="Pfam" id="PF05685"/>
    </source>
</evidence>
<dbReference type="Gene3D" id="3.90.1570.10">
    <property type="entry name" value="tt1808, chain A"/>
    <property type="match status" value="1"/>
</dbReference>
<gene>
    <name evidence="2" type="ORF">KME60_21070</name>
</gene>
<organism evidence="2 3">
    <name type="scientific">Cyanomargarita calcarea GSE-NOS-MK-12-04C</name>
    <dbReference type="NCBI Taxonomy" id="2839659"/>
    <lineage>
        <taxon>Bacteria</taxon>
        <taxon>Bacillati</taxon>
        <taxon>Cyanobacteriota</taxon>
        <taxon>Cyanophyceae</taxon>
        <taxon>Nostocales</taxon>
        <taxon>Cyanomargaritaceae</taxon>
        <taxon>Cyanomargarita</taxon>
    </lineage>
</organism>
<evidence type="ECO:0000313" key="3">
    <source>
        <dbReference type="Proteomes" id="UP000729701"/>
    </source>
</evidence>
<accession>A0A951QRU6</accession>